<dbReference type="GO" id="GO:0019104">
    <property type="term" value="F:DNA N-glycosylase activity"/>
    <property type="evidence" value="ECO:0007669"/>
    <property type="project" value="InterPro"/>
</dbReference>
<keyword evidence="8" id="KW-1185">Reference proteome</keyword>
<evidence type="ECO:0000259" key="6">
    <source>
        <dbReference type="Pfam" id="PF15628"/>
    </source>
</evidence>
<feature type="domain" description="Demeter RRM-fold" evidence="6">
    <location>
        <begin position="1204"/>
        <end position="1265"/>
    </location>
</feature>
<comment type="caution">
    <text evidence="7">The sequence shown here is derived from an EMBL/GenBank/DDBJ whole genome shotgun (WGS) entry which is preliminary data.</text>
</comment>
<dbReference type="GO" id="GO:0141166">
    <property type="term" value="P:chromosomal 5-methylcytosine DNA demethylation pathway"/>
    <property type="evidence" value="ECO:0007669"/>
    <property type="project" value="InterPro"/>
</dbReference>
<dbReference type="AlphaFoldDB" id="A0A9Q1GWW7"/>
<keyword evidence="2" id="KW-0479">Metal-binding</keyword>
<dbReference type="Gene3D" id="1.10.1670.10">
    <property type="entry name" value="Helix-hairpin-Helix base-excision DNA repair enzymes (C-terminal)"/>
    <property type="match status" value="1"/>
</dbReference>
<dbReference type="Gene3D" id="1.10.340.30">
    <property type="entry name" value="Hypothetical protein, domain 2"/>
    <property type="match status" value="1"/>
</dbReference>
<feature type="compositionally biased region" description="Low complexity" evidence="5">
    <location>
        <begin position="692"/>
        <end position="703"/>
    </location>
</feature>
<dbReference type="OrthoDB" id="5607at2759"/>
<reference evidence="7" key="1">
    <citation type="submission" date="2022-04" db="EMBL/GenBank/DDBJ databases">
        <title>Carnegiea gigantea Genome sequencing and assembly v2.</title>
        <authorList>
            <person name="Copetti D."/>
            <person name="Sanderson M.J."/>
            <person name="Burquez A."/>
            <person name="Wojciechowski M.F."/>
        </authorList>
    </citation>
    <scope>NUCLEOTIDE SEQUENCE</scope>
    <source>
        <strain evidence="7">SGP5-SGP5p</strain>
        <tissue evidence="7">Aerial part</tissue>
    </source>
</reference>
<dbReference type="GO" id="GO:0006281">
    <property type="term" value="P:DNA repair"/>
    <property type="evidence" value="ECO:0007669"/>
    <property type="project" value="InterPro"/>
</dbReference>
<dbReference type="InterPro" id="IPR028925">
    <property type="entry name" value="RRM_DME"/>
</dbReference>
<dbReference type="GO" id="GO:0046872">
    <property type="term" value="F:metal ion binding"/>
    <property type="evidence" value="ECO:0007669"/>
    <property type="project" value="UniProtKB-KW"/>
</dbReference>
<evidence type="ECO:0000256" key="1">
    <source>
        <dbReference type="ARBA" id="ARBA00001966"/>
    </source>
</evidence>
<protein>
    <recommendedName>
        <fullName evidence="6">Demeter RRM-fold domain-containing protein</fullName>
    </recommendedName>
</protein>
<feature type="compositionally biased region" description="Basic residues" evidence="5">
    <location>
        <begin position="206"/>
        <end position="217"/>
    </location>
</feature>
<accession>A0A9Q1GWW7</accession>
<dbReference type="Proteomes" id="UP001153076">
    <property type="component" value="Unassembled WGS sequence"/>
</dbReference>
<dbReference type="InterPro" id="IPR023170">
    <property type="entry name" value="HhH_base_excis_C"/>
</dbReference>
<evidence type="ECO:0000256" key="4">
    <source>
        <dbReference type="ARBA" id="ARBA00023014"/>
    </source>
</evidence>
<comment type="cofactor">
    <cofactor evidence="1">
        <name>[4Fe-4S] cluster</name>
        <dbReference type="ChEBI" id="CHEBI:49883"/>
    </cofactor>
</comment>
<evidence type="ECO:0000313" key="8">
    <source>
        <dbReference type="Proteomes" id="UP001153076"/>
    </source>
</evidence>
<dbReference type="PANTHER" id="PTHR46213:SF13">
    <property type="entry name" value="DEMETER-LIKE PROTEIN 2-RELATED"/>
    <property type="match status" value="1"/>
</dbReference>
<name>A0A9Q1GWW7_9CARY</name>
<dbReference type="InterPro" id="IPR011257">
    <property type="entry name" value="DNA_glycosylase"/>
</dbReference>
<dbReference type="Pfam" id="PF15628">
    <property type="entry name" value="RRM_DME"/>
    <property type="match status" value="1"/>
</dbReference>
<feature type="region of interest" description="Disordered" evidence="5">
    <location>
        <begin position="1"/>
        <end position="22"/>
    </location>
</feature>
<evidence type="ECO:0000256" key="5">
    <source>
        <dbReference type="SAM" id="MobiDB-lite"/>
    </source>
</evidence>
<dbReference type="InterPro" id="IPR044811">
    <property type="entry name" value="DME/ROS1"/>
</dbReference>
<dbReference type="SMART" id="SM00525">
    <property type="entry name" value="FES"/>
    <property type="match status" value="1"/>
</dbReference>
<feature type="compositionally biased region" description="Basic and acidic residues" evidence="5">
    <location>
        <begin position="170"/>
        <end position="179"/>
    </location>
</feature>
<dbReference type="GO" id="GO:0035514">
    <property type="term" value="F:DNA demethylase activity"/>
    <property type="evidence" value="ECO:0007669"/>
    <property type="project" value="InterPro"/>
</dbReference>
<proteinExistence type="predicted"/>
<dbReference type="PANTHER" id="PTHR46213">
    <property type="entry name" value="TRANSCRIPTIONAL ACTIVATOR DEMETER"/>
    <property type="match status" value="1"/>
</dbReference>
<feature type="region of interest" description="Disordered" evidence="5">
    <location>
        <begin position="684"/>
        <end position="703"/>
    </location>
</feature>
<evidence type="ECO:0000256" key="3">
    <source>
        <dbReference type="ARBA" id="ARBA00023004"/>
    </source>
</evidence>
<feature type="region of interest" description="Disordered" evidence="5">
    <location>
        <begin position="154"/>
        <end position="221"/>
    </location>
</feature>
<keyword evidence="4" id="KW-0411">Iron-sulfur</keyword>
<dbReference type="InterPro" id="IPR003651">
    <property type="entry name" value="Endonuclease3_FeS-loop_motif"/>
</dbReference>
<organism evidence="7 8">
    <name type="scientific">Carnegiea gigantea</name>
    <dbReference type="NCBI Taxonomy" id="171969"/>
    <lineage>
        <taxon>Eukaryota</taxon>
        <taxon>Viridiplantae</taxon>
        <taxon>Streptophyta</taxon>
        <taxon>Embryophyta</taxon>
        <taxon>Tracheophyta</taxon>
        <taxon>Spermatophyta</taxon>
        <taxon>Magnoliopsida</taxon>
        <taxon>eudicotyledons</taxon>
        <taxon>Gunneridae</taxon>
        <taxon>Pentapetalae</taxon>
        <taxon>Caryophyllales</taxon>
        <taxon>Cactineae</taxon>
        <taxon>Cactaceae</taxon>
        <taxon>Cactoideae</taxon>
        <taxon>Echinocereeae</taxon>
        <taxon>Carnegiea</taxon>
    </lineage>
</organism>
<keyword evidence="3" id="KW-0408">Iron</keyword>
<dbReference type="EMBL" id="JAKOGI010001223">
    <property type="protein sequence ID" value="KAJ8426901.1"/>
    <property type="molecule type" value="Genomic_DNA"/>
</dbReference>
<evidence type="ECO:0000313" key="7">
    <source>
        <dbReference type="EMBL" id="KAJ8426901.1"/>
    </source>
</evidence>
<gene>
    <name evidence="7" type="ORF">Cgig2_024392</name>
</gene>
<dbReference type="GO" id="GO:0051539">
    <property type="term" value="F:4 iron, 4 sulfur cluster binding"/>
    <property type="evidence" value="ECO:0007669"/>
    <property type="project" value="InterPro"/>
</dbReference>
<evidence type="ECO:0000256" key="2">
    <source>
        <dbReference type="ARBA" id="ARBA00022723"/>
    </source>
</evidence>
<dbReference type="SUPFAM" id="SSF48150">
    <property type="entry name" value="DNA-glycosylase"/>
    <property type="match status" value="1"/>
</dbReference>
<sequence length="1274" mass="145878">MIPSPAAFERPNCNAGGRHQTGAKIHDQHHGVTGSEFGINLSLNLNVNVNLNLMNCNYGARKQFPADYNFTSSNCVIPTDQVEASATTTSTLLEGQVTPSHWDQNLDFDGLSCSQILGLADGFVGSQQSQSQFYVEQIATPNVEEKTKVIEKDEVPVSQQKKKQKIGMDLNKKPGEKRQNKYYWPKIDVEKKPTPKPKTPKPVTPKPKRKYTKKNKNVPKIQPEMPGQVVEKTVKDNASCKQALKFDDEKVANIGLDSGLDALGQYSSCQDAQDIAERQALGFEAGKFTSLTSNLALNPLSCRQLAITANPMWIIRNLNLEKLTYESQHCSLPEESPPSNNKEKESDEQIEWKSLRVYRRRLVSKCLKECQKLGINFPKANKGSRMLRDRKSMMGLQKFEEFNRSSISTDLLDRIAIVRGKKRMVLPTKGENVQELCPCVLSLLSSAIKLRTKKRSTKRVSHWDPRIMDSVNHQNDRRAQFGSPWDVNFTGAQNDQLEPQVDREQVNTESQMHTSSLQNASVCSSNIKDWHDASLEQIMDPLVQHFESMELYDNPKTLARWSVMNNDEEYKGDNGDETYEEKLKWEEERKTLLHRIAKFIYVMTRSQGPRDFVKWKGSVLDSVVGVFLTQNVSDVLSSCFVMSMKYILHIQVSITHAILFNQSNAYIELGSRYPLKLPSDEKEEFREDSEIESSQGSSSGISTACSATSVVIEHPDEEETVKEEEWKSKDFDAALNDMFAYLAESKGKGKEAEEREKIDWEGIRVRYHKEEKTQHRNPDIQDSVDWDAVRRAPVHDIAKAIHGRGQHQIIAAKIKKTLNRLVEQHGSLDLEWLREAPPQIAKAYLLSFYGLGLKSVECLRLLTLHHHAFPVDVNIARVVIRLGWVPLKPLPMGLPFHRLEKYPLETEIQKYLWPRLCHLDQKILYKLHCHMITFGKVFCVKKNPNCGACPFKGECKYYASLVTSKLRLPRTEDRRVIKSKRAWKRIIENPFDVKRCFLSNLLPTTTILNSSSKFPQPHYYINPPQKSCEPIVEMPSSPEPELEPGLEPIKPEVTDIEDLFTDKNDEIIQEIKLNFSEELKPKLWDHYYFENNSVDITISNDGEESSRALVSLSPEDASIPLPKHMLYARLRTEHQVYELPDFHPLLKEIDRRDEKDPLPYLLAVWTPDQIKKAAEFMEESNKDGIFRDNYAQDESLTVPGTLLVFADDESSQRPIDVPRIWLWNLPRRTLYCGSGITSIFRGFVCTRGFNRKSRAPKKLHSRLHVKTKLQEDED</sequence>